<feature type="region of interest" description="Disordered" evidence="1">
    <location>
        <begin position="72"/>
        <end position="133"/>
    </location>
</feature>
<organism evidence="3 4">
    <name type="scientific">Pyricularia grisea</name>
    <name type="common">Crabgrass-specific blast fungus</name>
    <name type="synonym">Magnaporthe grisea</name>
    <dbReference type="NCBI Taxonomy" id="148305"/>
    <lineage>
        <taxon>Eukaryota</taxon>
        <taxon>Fungi</taxon>
        <taxon>Dikarya</taxon>
        <taxon>Ascomycota</taxon>
        <taxon>Pezizomycotina</taxon>
        <taxon>Sordariomycetes</taxon>
        <taxon>Sordariomycetidae</taxon>
        <taxon>Magnaporthales</taxon>
        <taxon>Pyriculariaceae</taxon>
        <taxon>Pyricularia</taxon>
    </lineage>
</organism>
<feature type="region of interest" description="Disordered" evidence="1">
    <location>
        <begin position="522"/>
        <end position="541"/>
    </location>
</feature>
<feature type="compositionally biased region" description="Polar residues" evidence="1">
    <location>
        <begin position="104"/>
        <end position="120"/>
    </location>
</feature>
<feature type="region of interest" description="Disordered" evidence="1">
    <location>
        <begin position="447"/>
        <end position="484"/>
    </location>
</feature>
<feature type="region of interest" description="Disordered" evidence="1">
    <location>
        <begin position="993"/>
        <end position="1054"/>
    </location>
</feature>
<dbReference type="GeneID" id="41956738"/>
<protein>
    <recommendedName>
        <fullName evidence="2">F-box domain-containing protein</fullName>
    </recommendedName>
</protein>
<evidence type="ECO:0000313" key="4">
    <source>
        <dbReference type="RefSeq" id="XP_030987952.1"/>
    </source>
</evidence>
<evidence type="ECO:0000313" key="3">
    <source>
        <dbReference type="Proteomes" id="UP000515153"/>
    </source>
</evidence>
<feature type="compositionally biased region" description="Acidic residues" evidence="1">
    <location>
        <begin position="1036"/>
        <end position="1049"/>
    </location>
</feature>
<dbReference type="InterPro" id="IPR001810">
    <property type="entry name" value="F-box_dom"/>
</dbReference>
<reference evidence="4" key="1">
    <citation type="journal article" date="2019" name="Mol. Biol. Evol.">
        <title>Blast fungal genomes show frequent chromosomal changes, gene gains and losses, and effector gene turnover.</title>
        <authorList>
            <person name="Gomez Luciano L.B."/>
            <person name="Jason Tsai I."/>
            <person name="Chuma I."/>
            <person name="Tosa Y."/>
            <person name="Chen Y.H."/>
            <person name="Li J.Y."/>
            <person name="Li M.Y."/>
            <person name="Jade Lu M.Y."/>
            <person name="Nakayashiki H."/>
            <person name="Li W.H."/>
        </authorList>
    </citation>
    <scope>NUCLEOTIDE SEQUENCE</scope>
    <source>
        <strain evidence="4">NI907</strain>
    </source>
</reference>
<reference evidence="4" key="2">
    <citation type="submission" date="2019-10" db="EMBL/GenBank/DDBJ databases">
        <authorList>
            <consortium name="NCBI Genome Project"/>
        </authorList>
    </citation>
    <scope>NUCLEOTIDE SEQUENCE</scope>
    <source>
        <strain evidence="4">NI907</strain>
    </source>
</reference>
<accession>A0A6P8BLL7</accession>
<feature type="compositionally biased region" description="Acidic residues" evidence="1">
    <location>
        <begin position="455"/>
        <end position="466"/>
    </location>
</feature>
<feature type="compositionally biased region" description="Basic and acidic residues" evidence="1">
    <location>
        <begin position="707"/>
        <end position="733"/>
    </location>
</feature>
<feature type="compositionally biased region" description="Low complexity" evidence="1">
    <location>
        <begin position="624"/>
        <end position="638"/>
    </location>
</feature>
<dbReference type="PROSITE" id="PS50181">
    <property type="entry name" value="FBOX"/>
    <property type="match status" value="1"/>
</dbReference>
<dbReference type="AlphaFoldDB" id="A0A6P8BLL7"/>
<name>A0A6P8BLL7_PYRGI</name>
<feature type="region of interest" description="Disordered" evidence="1">
    <location>
        <begin position="376"/>
        <end position="398"/>
    </location>
</feature>
<sequence>MHCAATKECRKDGWLRLNKLSALTFIQFADLERYIRAALLSNRTRDIHCHTSASASEFACCFSLQIPWRRRRRRRRAAPRPDRPPIPSRPLVTSASGSDKPRRQSVTSMCNSEHTQSNLVEQPPGMEGNPPCVASQATERRISFLDLPQEVQKDIVAQCCQSDLICLSLVSKHFRELAAAQLYRNFHIVFPDEDDPAYDSPIDGLAGGLDTFVTSDYDYGKHLRDLSLDTLSAGDKAETAYKPYLYSVSCGKFMNTLLQLTLRKAKSLEAFTWNIRVELSRPVYKTLHSISTLKDVHIRLQLGPSLYDIPPPLPLSSSQISGSPPTYGHAGMDGMGLQPLPPQVSIFGGGPPPPPPQPVYYMNSVPMQVVTASVPQSHKPLSLRSKAKKQSMAKEPPTFSGFKKLRSLAVLDMDTLEAVSEIRTCIRNSSSTLTKLKLSFSDHLAAQARKPSADSELDDSDQEDEFQVMPGHSQPPAPGHYADSSLSIPARAFRAAEERKSQEAVLGRIFDVEPYLARKSLKRASPKATGSEAENSQEAVADASLTPAEAFVNSLKLASTRLHNNINRSSGQRAELTAAQQEIVDLIGAAARKYVAEVSPEPKDEDQPAVESSSGAPTLKNEELASASALAPALGEPGSSTDDLEPFKRSVAAANETKPEDINIEEPEGQLNLDGQDTPITLTASGTDTPVDSSSQQVSKGTTASTREVERNAKEPRAEVDNASEVERATTPGKHEETLKKALGKLVAPEDQDRCISEYIRSTRGLRLQQLSIYLIPVKASVISKAIDIHVLRKITLLNVGPQQSIWALFAKENKSRPLPLRKIFTDNVSPALLNFVSQLEELHEFFILERDHKYKPESFAAKTVTTIEQIRKLVLRKHLPTLKRLMIKNMDSQDWDIDEQTMKLICRKGKLLEELAVSMNIRAIHTFMQNMGGLVNLIALLIIRLRNEDTCVWVMRETKKFFLDNLSHHPEMKLEWLSIDDEDQLEKLVRITHESKKGKKSKGKGKEPAHVFHSHNDDLFPHLSVDSWDNKSDSCSDEDSDEDDDDDDNGRPKVKLETIDGVHFYDVWGIKIFQKEIVSGRL</sequence>
<keyword evidence="3" id="KW-1185">Reference proteome</keyword>
<feature type="compositionally biased region" description="Polar residues" evidence="1">
    <location>
        <begin position="673"/>
        <end position="706"/>
    </location>
</feature>
<feature type="region of interest" description="Disordered" evidence="1">
    <location>
        <begin position="597"/>
        <end position="733"/>
    </location>
</feature>
<dbReference type="Pfam" id="PF00646">
    <property type="entry name" value="F-box"/>
    <property type="match status" value="1"/>
</dbReference>
<evidence type="ECO:0000259" key="2">
    <source>
        <dbReference type="PROSITE" id="PS50181"/>
    </source>
</evidence>
<proteinExistence type="predicted"/>
<feature type="domain" description="F-box" evidence="2">
    <location>
        <begin position="141"/>
        <end position="186"/>
    </location>
</feature>
<feature type="compositionally biased region" description="Basic and acidic residues" evidence="1">
    <location>
        <begin position="1005"/>
        <end position="1021"/>
    </location>
</feature>
<dbReference type="RefSeq" id="XP_030987952.1">
    <property type="nucleotide sequence ID" value="XM_031121826.1"/>
</dbReference>
<gene>
    <name evidence="4" type="ORF">PgNI_01754</name>
</gene>
<dbReference type="Proteomes" id="UP000515153">
    <property type="component" value="Unplaced"/>
</dbReference>
<reference evidence="4" key="3">
    <citation type="submission" date="2025-08" db="UniProtKB">
        <authorList>
            <consortium name="RefSeq"/>
        </authorList>
    </citation>
    <scope>IDENTIFICATION</scope>
    <source>
        <strain evidence="4">NI907</strain>
    </source>
</reference>
<dbReference type="KEGG" id="pgri:PgNI_01754"/>
<evidence type="ECO:0000256" key="1">
    <source>
        <dbReference type="SAM" id="MobiDB-lite"/>
    </source>
</evidence>